<dbReference type="Pfam" id="PF00561">
    <property type="entry name" value="Abhydrolase_1"/>
    <property type="match status" value="1"/>
</dbReference>
<evidence type="ECO:0000256" key="2">
    <source>
        <dbReference type="ARBA" id="ARBA00038334"/>
    </source>
</evidence>
<organism evidence="4 5">
    <name type="scientific">Zasmidium cellare</name>
    <name type="common">Wine cellar mold</name>
    <name type="synonym">Racodium cellare</name>
    <dbReference type="NCBI Taxonomy" id="395010"/>
    <lineage>
        <taxon>Eukaryota</taxon>
        <taxon>Fungi</taxon>
        <taxon>Dikarya</taxon>
        <taxon>Ascomycota</taxon>
        <taxon>Pezizomycotina</taxon>
        <taxon>Dothideomycetes</taxon>
        <taxon>Dothideomycetidae</taxon>
        <taxon>Mycosphaerellales</taxon>
        <taxon>Mycosphaerellaceae</taxon>
        <taxon>Zasmidium</taxon>
    </lineage>
</organism>
<evidence type="ECO:0000313" key="5">
    <source>
        <dbReference type="Proteomes" id="UP001305779"/>
    </source>
</evidence>
<dbReference type="PANTHER" id="PTHR43329">
    <property type="entry name" value="EPOXIDE HYDROLASE"/>
    <property type="match status" value="1"/>
</dbReference>
<dbReference type="InterPro" id="IPR000639">
    <property type="entry name" value="Epox_hydrolase-like"/>
</dbReference>
<accession>A0ABR0EAA1</accession>
<keyword evidence="1" id="KW-0378">Hydrolase</keyword>
<gene>
    <name evidence="4" type="ORF">PRZ48_011023</name>
</gene>
<protein>
    <recommendedName>
        <fullName evidence="3">AB hydrolase-1 domain-containing protein</fullName>
    </recommendedName>
</protein>
<evidence type="ECO:0000313" key="4">
    <source>
        <dbReference type="EMBL" id="KAK4498365.1"/>
    </source>
</evidence>
<dbReference type="PRINTS" id="PR00412">
    <property type="entry name" value="EPOXHYDRLASE"/>
</dbReference>
<comment type="caution">
    <text evidence="4">The sequence shown here is derived from an EMBL/GenBank/DDBJ whole genome shotgun (WGS) entry which is preliminary data.</text>
</comment>
<dbReference type="PRINTS" id="PR00111">
    <property type="entry name" value="ABHYDROLASE"/>
</dbReference>
<dbReference type="SUPFAM" id="SSF53474">
    <property type="entry name" value="alpha/beta-Hydrolases"/>
    <property type="match status" value="1"/>
</dbReference>
<proteinExistence type="inferred from homology"/>
<evidence type="ECO:0000256" key="1">
    <source>
        <dbReference type="ARBA" id="ARBA00022801"/>
    </source>
</evidence>
<dbReference type="InterPro" id="IPR000073">
    <property type="entry name" value="AB_hydrolase_1"/>
</dbReference>
<sequence length="299" mass="33489">MSIQHLTANLSLPTGEVLRLAYLDSPPIGDNFKGTILLIHGFPQTSYQYRHVLPLLSAQGYRCIAPDYRGAGHSSQPESDYRKTTMAKDIIALLDHLNIVEKIHLIGHDIGGKIAFALATRHAERFRSVVWGENVLPGTEAYVKSRTVPEQTVLFFHFIFHCVSPLAETLVEGKEKLYIEHFFHKLSHNLSAFSDDVVEHYAKAYSQPGAMRAAMAVYKAFEEDHKENIEWIKKEGKCNVPSFVLTGEKSWVGDAVKMGREVTVEEVMEVGVVKGAGHYVAEENPEGFVDVVVEFIGRH</sequence>
<reference evidence="4 5" key="1">
    <citation type="journal article" date="2023" name="G3 (Bethesda)">
        <title>A chromosome-level genome assembly of Zasmidium syzygii isolated from banana leaves.</title>
        <authorList>
            <person name="van Westerhoven A.C."/>
            <person name="Mehrabi R."/>
            <person name="Talebi R."/>
            <person name="Steentjes M.B.F."/>
            <person name="Corcolon B."/>
            <person name="Chong P.A."/>
            <person name="Kema G.H.J."/>
            <person name="Seidl M.F."/>
        </authorList>
    </citation>
    <scope>NUCLEOTIDE SEQUENCE [LARGE SCALE GENOMIC DNA]</scope>
    <source>
        <strain evidence="4 5">P124</strain>
    </source>
</reference>
<dbReference type="EMBL" id="JAXOVC010000008">
    <property type="protein sequence ID" value="KAK4498365.1"/>
    <property type="molecule type" value="Genomic_DNA"/>
</dbReference>
<dbReference type="InterPro" id="IPR029058">
    <property type="entry name" value="AB_hydrolase_fold"/>
</dbReference>
<dbReference type="Gene3D" id="3.40.50.1820">
    <property type="entry name" value="alpha/beta hydrolase"/>
    <property type="match status" value="1"/>
</dbReference>
<keyword evidence="5" id="KW-1185">Reference proteome</keyword>
<evidence type="ECO:0000259" key="3">
    <source>
        <dbReference type="Pfam" id="PF00561"/>
    </source>
</evidence>
<name>A0ABR0EAA1_ZASCE</name>
<feature type="domain" description="AB hydrolase-1" evidence="3">
    <location>
        <begin position="35"/>
        <end position="285"/>
    </location>
</feature>
<dbReference type="Proteomes" id="UP001305779">
    <property type="component" value="Unassembled WGS sequence"/>
</dbReference>
<comment type="similarity">
    <text evidence="2">Belongs to the AB hydrolase superfamily. Epoxide hydrolase family.</text>
</comment>